<protein>
    <recommendedName>
        <fullName evidence="5">K Homology domain-containing protein</fullName>
    </recommendedName>
</protein>
<evidence type="ECO:0008006" key="5">
    <source>
        <dbReference type="Google" id="ProtNLM"/>
    </source>
</evidence>
<dbReference type="InterPro" id="IPR036612">
    <property type="entry name" value="KH_dom_type_1_sf"/>
</dbReference>
<evidence type="ECO:0000313" key="2">
    <source>
        <dbReference type="EMBL" id="CAI4000784.1"/>
    </source>
</evidence>
<sequence length="271" mass="29975">MTGVRMTSASDLVRDSMEVPVQVIGAIIGTKGAAIKQMSLELLGSTGVPTDAASGMTTETTSKTSKSKPNSRRGKKRQADQAIRAMIKQGKLTKEAAARLTTEDKVRMLDEWQAYRKSMSELSAEKLLGHQEMKADFPETHSLLERALVQSGAKMNFEQEEYQPGYLPLNRCCLISGDAEQVAKAQVFSSQQCGAGGFGSYQRGACFFKGVKVVNKSTKMLVCCKEKELVMLQPLKNGVRLDKKSVFSKEPGFNQNWDKPLNIEFYRGLWE</sequence>
<dbReference type="EMBL" id="CAMXCT020002837">
    <property type="protein sequence ID" value="CAL1154159.1"/>
    <property type="molecule type" value="Genomic_DNA"/>
</dbReference>
<dbReference type="EMBL" id="CAMXCT010002837">
    <property type="protein sequence ID" value="CAI4000784.1"/>
    <property type="molecule type" value="Genomic_DNA"/>
</dbReference>
<gene>
    <name evidence="2" type="ORF">C1SCF055_LOCUS26875</name>
</gene>
<dbReference type="Gene3D" id="3.30.1370.10">
    <property type="entry name" value="K Homology domain, type 1"/>
    <property type="match status" value="1"/>
</dbReference>
<evidence type="ECO:0000313" key="4">
    <source>
        <dbReference type="Proteomes" id="UP001152797"/>
    </source>
</evidence>
<accession>A0A9P1CYX1</accession>
<evidence type="ECO:0000256" key="1">
    <source>
        <dbReference type="SAM" id="MobiDB-lite"/>
    </source>
</evidence>
<dbReference type="GO" id="GO:0003723">
    <property type="term" value="F:RNA binding"/>
    <property type="evidence" value="ECO:0007669"/>
    <property type="project" value="InterPro"/>
</dbReference>
<reference evidence="3 4" key="2">
    <citation type="submission" date="2024-05" db="EMBL/GenBank/DDBJ databases">
        <authorList>
            <person name="Chen Y."/>
            <person name="Shah S."/>
            <person name="Dougan E. K."/>
            <person name="Thang M."/>
            <person name="Chan C."/>
        </authorList>
    </citation>
    <scope>NUCLEOTIDE SEQUENCE [LARGE SCALE GENOMIC DNA]</scope>
</reference>
<dbReference type="SUPFAM" id="SSF54791">
    <property type="entry name" value="Eukaryotic type KH-domain (KH-domain type I)"/>
    <property type="match status" value="1"/>
</dbReference>
<feature type="region of interest" description="Disordered" evidence="1">
    <location>
        <begin position="47"/>
        <end position="80"/>
    </location>
</feature>
<reference evidence="2" key="1">
    <citation type="submission" date="2022-10" db="EMBL/GenBank/DDBJ databases">
        <authorList>
            <person name="Chen Y."/>
            <person name="Dougan E. K."/>
            <person name="Chan C."/>
            <person name="Rhodes N."/>
            <person name="Thang M."/>
        </authorList>
    </citation>
    <scope>NUCLEOTIDE SEQUENCE</scope>
</reference>
<proteinExistence type="predicted"/>
<dbReference type="AlphaFoldDB" id="A0A9P1CYX1"/>
<dbReference type="EMBL" id="CAMXCT030002837">
    <property type="protein sequence ID" value="CAL4788096.1"/>
    <property type="molecule type" value="Genomic_DNA"/>
</dbReference>
<organism evidence="2">
    <name type="scientific">Cladocopium goreaui</name>
    <dbReference type="NCBI Taxonomy" id="2562237"/>
    <lineage>
        <taxon>Eukaryota</taxon>
        <taxon>Sar</taxon>
        <taxon>Alveolata</taxon>
        <taxon>Dinophyceae</taxon>
        <taxon>Suessiales</taxon>
        <taxon>Symbiodiniaceae</taxon>
        <taxon>Cladocopium</taxon>
    </lineage>
</organism>
<feature type="compositionally biased region" description="Basic residues" evidence="1">
    <location>
        <begin position="65"/>
        <end position="76"/>
    </location>
</feature>
<comment type="caution">
    <text evidence="2">The sequence shown here is derived from an EMBL/GenBank/DDBJ whole genome shotgun (WGS) entry which is preliminary data.</text>
</comment>
<name>A0A9P1CYX1_9DINO</name>
<keyword evidence="4" id="KW-1185">Reference proteome</keyword>
<evidence type="ECO:0000313" key="3">
    <source>
        <dbReference type="EMBL" id="CAL4788096.1"/>
    </source>
</evidence>
<dbReference type="Proteomes" id="UP001152797">
    <property type="component" value="Unassembled WGS sequence"/>
</dbReference>